<keyword evidence="3" id="KW-1185">Reference proteome</keyword>
<evidence type="ECO:0000313" key="3">
    <source>
        <dbReference type="Proteomes" id="UP000199679"/>
    </source>
</evidence>
<dbReference type="Proteomes" id="UP000199679">
    <property type="component" value="Chromosome I"/>
</dbReference>
<dbReference type="InterPro" id="IPR010321">
    <property type="entry name" value="DUF922"/>
</dbReference>
<evidence type="ECO:0000256" key="1">
    <source>
        <dbReference type="SAM" id="SignalP"/>
    </source>
</evidence>
<gene>
    <name evidence="2" type="ORF">SAMN05216490_3965</name>
</gene>
<name>A0A1H2B839_MUCMA</name>
<dbReference type="EMBL" id="LT629740">
    <property type="protein sequence ID" value="SDT54363.1"/>
    <property type="molecule type" value="Genomic_DNA"/>
</dbReference>
<organism evidence="2 3">
    <name type="scientific">Mucilaginibacter mallensis</name>
    <dbReference type="NCBI Taxonomy" id="652787"/>
    <lineage>
        <taxon>Bacteria</taxon>
        <taxon>Pseudomonadati</taxon>
        <taxon>Bacteroidota</taxon>
        <taxon>Sphingobacteriia</taxon>
        <taxon>Sphingobacteriales</taxon>
        <taxon>Sphingobacteriaceae</taxon>
        <taxon>Mucilaginibacter</taxon>
    </lineage>
</organism>
<evidence type="ECO:0008006" key="4">
    <source>
        <dbReference type="Google" id="ProtNLM"/>
    </source>
</evidence>
<proteinExistence type="predicted"/>
<feature type="signal peptide" evidence="1">
    <location>
        <begin position="1"/>
        <end position="24"/>
    </location>
</feature>
<dbReference type="Pfam" id="PF06037">
    <property type="entry name" value="DUF922"/>
    <property type="match status" value="1"/>
</dbReference>
<reference evidence="2 3" key="1">
    <citation type="submission" date="2016-10" db="EMBL/GenBank/DDBJ databases">
        <authorList>
            <person name="de Groot N.N."/>
        </authorList>
    </citation>
    <scope>NUCLEOTIDE SEQUENCE [LARGE SCALE GENOMIC DNA]</scope>
    <source>
        <strain evidence="2 3">MP1X4</strain>
    </source>
</reference>
<accession>A0A1H2B839</accession>
<sequence length="182" mass="21447">MKFSLLKAICVVALCLFLGQKATAQDYRKLTIDDFQGAPHSAGDGVIAYTNCSIDFRYEATRQRGYYQLNFHIRLLMNRNRSWMDKSKVTSPEMLSEILRHEQGHYFIAYMEQQELLRAVSQTIFQADYQYVAQEIFNRIDAKYKQLNTDYDTDTQHMVNREQQNSWNAYFQKRMAYMPSGS</sequence>
<dbReference type="RefSeq" id="WP_091377028.1">
    <property type="nucleotide sequence ID" value="NZ_LT629740.1"/>
</dbReference>
<feature type="chain" id="PRO_5009269639" description="DUF922 domain-containing protein" evidence="1">
    <location>
        <begin position="25"/>
        <end position="182"/>
    </location>
</feature>
<evidence type="ECO:0000313" key="2">
    <source>
        <dbReference type="EMBL" id="SDT54363.1"/>
    </source>
</evidence>
<dbReference type="STRING" id="652787.SAMN05216490_3965"/>
<dbReference type="OrthoDB" id="5431540at2"/>
<protein>
    <recommendedName>
        <fullName evidence="4">DUF922 domain-containing protein</fullName>
    </recommendedName>
</protein>
<keyword evidence="1" id="KW-0732">Signal</keyword>
<dbReference type="AlphaFoldDB" id="A0A1H2B839"/>